<sequence length="90" mass="10429">MYLTGDMTFMTCDTRPNTEFWYNKWHLFIISVLNDDSTTSKYHSCGAELSVLYVWRSSLSVIKIIHGLAPSKKEEQIIIISKRLLNAIDE</sequence>
<dbReference type="AlphaFoldDB" id="A0A0J9Y7E5"/>
<accession>A0A0J9Y7E5</accession>
<dbReference type="EMBL" id="LN856628">
    <property type="protein sequence ID" value="CDQ03398.1"/>
    <property type="molecule type" value="Genomic_DNA"/>
</dbReference>
<evidence type="ECO:0000313" key="1">
    <source>
        <dbReference type="EMBL" id="CDQ03398.1"/>
    </source>
</evidence>
<name>A0A0J9Y7E5_BRUMA</name>
<organism evidence="1">
    <name type="scientific">Brugia malayi</name>
    <name type="common">Filarial nematode worm</name>
    <dbReference type="NCBI Taxonomy" id="6279"/>
    <lineage>
        <taxon>Eukaryota</taxon>
        <taxon>Metazoa</taxon>
        <taxon>Ecdysozoa</taxon>
        <taxon>Nematoda</taxon>
        <taxon>Chromadorea</taxon>
        <taxon>Rhabditida</taxon>
        <taxon>Spirurina</taxon>
        <taxon>Spiruromorpha</taxon>
        <taxon>Filarioidea</taxon>
        <taxon>Onchocercidae</taxon>
        <taxon>Brugia</taxon>
    </lineage>
</organism>
<gene>
    <name evidence="1" type="ORF">Bm1161</name>
    <name evidence="1" type="ORF">BM_Bm1161</name>
</gene>
<reference evidence="1" key="2">
    <citation type="submission" date="2012-12" db="EMBL/GenBank/DDBJ databases">
        <authorList>
            <person name="Gao Y.W."/>
            <person name="Fan S.T."/>
            <person name="Sun H.T."/>
            <person name="Wang Z."/>
            <person name="Gao X.L."/>
            <person name="Li Y.G."/>
            <person name="Wang T.C."/>
            <person name="Zhang K."/>
            <person name="Xu W.W."/>
            <person name="Yu Z.J."/>
            <person name="Xia X.Z."/>
        </authorList>
    </citation>
    <scope>NUCLEOTIDE SEQUENCE</scope>
    <source>
        <strain evidence="1">FR3</strain>
    </source>
</reference>
<protein>
    <submittedName>
        <fullName evidence="1">Bm1161</fullName>
    </submittedName>
</protein>
<reference evidence="1" key="1">
    <citation type="journal article" date="2007" name="Science">
        <title>Draft genome of the filarial nematode parasite Brugia malayi.</title>
        <authorList>
            <person name="Ghedin E."/>
            <person name="Wang S."/>
            <person name="Spiro D."/>
            <person name="Caler E."/>
            <person name="Zhao Q."/>
            <person name="Crabtree J."/>
            <person name="Allen J.E."/>
            <person name="Delcher A.L."/>
            <person name="Guiliano D.B."/>
            <person name="Miranda-Saavedra D."/>
            <person name="Angiuoli S.V."/>
            <person name="Creasy T."/>
            <person name="Amedeo P."/>
            <person name="Haas B."/>
            <person name="El-Sayed N.M."/>
            <person name="Wortman J.R."/>
            <person name="Feldblyum T."/>
            <person name="Tallon L."/>
            <person name="Schatz M."/>
            <person name="Shumway M."/>
            <person name="Koo H."/>
            <person name="Salzberg S.L."/>
            <person name="Schobel S."/>
            <person name="Pertea M."/>
            <person name="Pop M."/>
            <person name="White O."/>
            <person name="Barton G.J."/>
            <person name="Carlow C.K."/>
            <person name="Crawford M.J."/>
            <person name="Daub J."/>
            <person name="Dimmic M.W."/>
            <person name="Estes C.F."/>
            <person name="Foster J.M."/>
            <person name="Ganatra M."/>
            <person name="Gregory W.F."/>
            <person name="Johnson N.M."/>
            <person name="Jin J."/>
            <person name="Komuniecki R."/>
            <person name="Korf I."/>
            <person name="Kumar S."/>
            <person name="Laney S."/>
            <person name="Li B.W."/>
            <person name="Li W."/>
            <person name="Lindblom T.H."/>
            <person name="Lustigman S."/>
            <person name="Ma D."/>
            <person name="Maina C.V."/>
            <person name="Martin D.M."/>
            <person name="McCarter J.P."/>
            <person name="McReynolds L."/>
            <person name="Mitreva M."/>
            <person name="Nutman T.B."/>
            <person name="Parkinson J."/>
            <person name="Peregrin-Alvarez J.M."/>
            <person name="Poole C."/>
            <person name="Ren Q."/>
            <person name="Saunders L."/>
            <person name="Sluder A.E."/>
            <person name="Smith K."/>
            <person name="Stanke M."/>
            <person name="Unnasch T.R."/>
            <person name="Ware J."/>
            <person name="Wei A.D."/>
            <person name="Weil G."/>
            <person name="Williams D.J."/>
            <person name="Zhang Y."/>
            <person name="Williams S.A."/>
            <person name="Fraser-Liggett C."/>
            <person name="Slatko B."/>
            <person name="Blaxter M.L."/>
            <person name="Scott A.L."/>
        </authorList>
    </citation>
    <scope>NUCLEOTIDE SEQUENCE</scope>
    <source>
        <strain evidence="1">FR3</strain>
    </source>
</reference>
<proteinExistence type="predicted"/>